<dbReference type="Proteomes" id="UP000554520">
    <property type="component" value="Unassembled WGS sequence"/>
</dbReference>
<keyword evidence="2" id="KW-1185">Reference proteome</keyword>
<proteinExistence type="predicted"/>
<evidence type="ECO:0000313" key="2">
    <source>
        <dbReference type="Proteomes" id="UP000554520"/>
    </source>
</evidence>
<organism evidence="1 2">
    <name type="scientific">Phyllobacterium trifolii</name>
    <dbReference type="NCBI Taxonomy" id="300193"/>
    <lineage>
        <taxon>Bacteria</taxon>
        <taxon>Pseudomonadati</taxon>
        <taxon>Pseudomonadota</taxon>
        <taxon>Alphaproteobacteria</taxon>
        <taxon>Hyphomicrobiales</taxon>
        <taxon>Phyllobacteriaceae</taxon>
        <taxon>Phyllobacterium</taxon>
    </lineage>
</organism>
<dbReference type="Pfam" id="PF01161">
    <property type="entry name" value="PBP"/>
    <property type="match status" value="1"/>
</dbReference>
<dbReference type="InterPro" id="IPR008914">
    <property type="entry name" value="PEBP"/>
</dbReference>
<reference evidence="1 2" key="1">
    <citation type="submission" date="2020-08" db="EMBL/GenBank/DDBJ databases">
        <title>Genomic Encyclopedia of Type Strains, Phase III (KMG-III): the genomes of soil and plant-associated and newly described type strains.</title>
        <authorList>
            <person name="Whitman W."/>
        </authorList>
    </citation>
    <scope>NUCLEOTIDE SEQUENCE [LARGE SCALE GENOMIC DNA]</scope>
    <source>
        <strain evidence="1 2">CECT 7015</strain>
    </source>
</reference>
<dbReference type="EMBL" id="JACHXN010000019">
    <property type="protein sequence ID" value="MBB3148387.1"/>
    <property type="molecule type" value="Genomic_DNA"/>
</dbReference>
<dbReference type="Gene3D" id="3.90.280.10">
    <property type="entry name" value="PEBP-like"/>
    <property type="match status" value="1"/>
</dbReference>
<evidence type="ECO:0000313" key="1">
    <source>
        <dbReference type="EMBL" id="MBB3148387.1"/>
    </source>
</evidence>
<gene>
    <name evidence="1" type="ORF">FHS21_004834</name>
</gene>
<comment type="caution">
    <text evidence="1">The sequence shown here is derived from an EMBL/GenBank/DDBJ whole genome shotgun (WGS) entry which is preliminary data.</text>
</comment>
<accession>A0A839UCW9</accession>
<dbReference type="AlphaFoldDB" id="A0A839UCW9"/>
<protein>
    <submittedName>
        <fullName evidence="1">Uncharacterized protein</fullName>
    </submittedName>
</protein>
<dbReference type="SUPFAM" id="SSF49777">
    <property type="entry name" value="PEBP-like"/>
    <property type="match status" value="1"/>
</dbReference>
<name>A0A839UCW9_9HYPH</name>
<dbReference type="InterPro" id="IPR036610">
    <property type="entry name" value="PEBP-like_sf"/>
</dbReference>
<sequence>MVLTLVSPAFADGDAIPPKYTRIHENLFPPLKWSGVPDGTRSFALVVEDADAPTGIFRIVEYSTFGRHSKDCLKVWILCRARRRVFRRMISAMRVMTDRNHPKIMECTTIIFAWRHSMFRIFLCPALQVLG</sequence>